<dbReference type="Proteomes" id="UP000308092">
    <property type="component" value="Unassembled WGS sequence"/>
</dbReference>
<gene>
    <name evidence="2" type="ORF">EYZ11_012451</name>
</gene>
<comment type="caution">
    <text evidence="2">The sequence shown here is derived from an EMBL/GenBank/DDBJ whole genome shotgun (WGS) entry which is preliminary data.</text>
</comment>
<feature type="transmembrane region" description="Helical" evidence="1">
    <location>
        <begin position="46"/>
        <end position="65"/>
    </location>
</feature>
<accession>A0A4S3J076</accession>
<reference evidence="2 3" key="1">
    <citation type="submission" date="2019-03" db="EMBL/GenBank/DDBJ databases">
        <title>The genome sequence of a newly discovered highly antifungal drug resistant Aspergillus species, Aspergillus tanneri NIH 1004.</title>
        <authorList>
            <person name="Mounaud S."/>
            <person name="Singh I."/>
            <person name="Joardar V."/>
            <person name="Pakala S."/>
            <person name="Pakala S."/>
            <person name="Venepally P."/>
            <person name="Hoover J."/>
            <person name="Nierman W."/>
            <person name="Chung J."/>
            <person name="Losada L."/>
        </authorList>
    </citation>
    <scope>NUCLEOTIDE SEQUENCE [LARGE SCALE GENOMIC DNA]</scope>
    <source>
        <strain evidence="2 3">NIH1004</strain>
    </source>
</reference>
<proteinExistence type="predicted"/>
<dbReference type="EMBL" id="SOSA01000937">
    <property type="protein sequence ID" value="THC88103.1"/>
    <property type="molecule type" value="Genomic_DNA"/>
</dbReference>
<dbReference type="VEuPathDB" id="FungiDB:EYZ11_012451"/>
<feature type="transmembrane region" description="Helical" evidence="1">
    <location>
        <begin position="186"/>
        <end position="211"/>
    </location>
</feature>
<evidence type="ECO:0000313" key="2">
    <source>
        <dbReference type="EMBL" id="THC88103.1"/>
    </source>
</evidence>
<name>A0A4S3J076_9EURO</name>
<keyword evidence="1" id="KW-0812">Transmembrane</keyword>
<evidence type="ECO:0000256" key="1">
    <source>
        <dbReference type="SAM" id="Phobius"/>
    </source>
</evidence>
<keyword evidence="1" id="KW-1133">Transmembrane helix</keyword>
<organism evidence="2 3">
    <name type="scientific">Aspergillus tanneri</name>
    <dbReference type="NCBI Taxonomy" id="1220188"/>
    <lineage>
        <taxon>Eukaryota</taxon>
        <taxon>Fungi</taxon>
        <taxon>Dikarya</taxon>
        <taxon>Ascomycota</taxon>
        <taxon>Pezizomycotina</taxon>
        <taxon>Eurotiomycetes</taxon>
        <taxon>Eurotiomycetidae</taxon>
        <taxon>Eurotiales</taxon>
        <taxon>Aspergillaceae</taxon>
        <taxon>Aspergillus</taxon>
        <taxon>Aspergillus subgen. Circumdati</taxon>
    </lineage>
</organism>
<sequence length="713" mass="79483">MASDYGQKNGSEIPLNIQFRSSGNCDQYDADKKHKGIRHARITSRLLFDLFCLTWIAPVVILLLLNFKNWIIGAGVACRIPSFKNDCNIWGQNSQSQIKLMDDKDHEILGALQIVAKALDVWFTIVVSSLVLDLAILLAKSTGLPMGYFMTYIEFTDVTTLLNPTFWKSSGNFEGQSRWREASRRWAFVAFVTMACIASNLMGPATAVLAIPTLGWSDDSVSSTRTFGDIAASEPPKYANIAPDCEESALAARNYTYSDQIFVINNLAFRPNSSINVDRHIESIRWTPNRKLAKKVNRDYGEVFYSKSKDSFQKANASLSRPLEKRVFDLYRNSIDIEIHRKGPSLGYAGFCVTASIINIPLSSTKSVRCYNGTYSDIPGESVFTCIRNGPGWPAARFARSSFSFGRADIPLVENVSVDVYSVDRSLVPNIRDEHCIVELQSSSDNCNWDRMFSDPSPESANSTLNEQLVEYTLPQSLSLNTTILCRQNTYLTFPDYNMRITPSEINSTLVTMEIPSNVSASGIFLHPDWILAAWSVSPSGIVDAKRPAASDIMVSLKEVADTQPPKTQEEQASLKKIMDRFFGLHTSVLEHALTLVDYSVLNDTEASKTITEDAAHPLLPAFRRFRVWSYGDKSRTFKLGAAVSIFGCICVIIRTVVSQYFRINRPSTVEIVAAALKYTYQGDLDGVRMSSEAGKLPFGYHTAGDLSLVRRF</sequence>
<dbReference type="AlphaFoldDB" id="A0A4S3J076"/>
<keyword evidence="3" id="KW-1185">Reference proteome</keyword>
<keyword evidence="1" id="KW-0472">Membrane</keyword>
<evidence type="ECO:0000313" key="3">
    <source>
        <dbReference type="Proteomes" id="UP000308092"/>
    </source>
</evidence>
<feature type="transmembrane region" description="Helical" evidence="1">
    <location>
        <begin position="121"/>
        <end position="139"/>
    </location>
</feature>
<protein>
    <submittedName>
        <fullName evidence="2">Uncharacterized protein</fullName>
    </submittedName>
</protein>